<dbReference type="Proteomes" id="UP000075755">
    <property type="component" value="Chromosome"/>
</dbReference>
<evidence type="ECO:0000313" key="12">
    <source>
        <dbReference type="EMBL" id="MBB3709935.1"/>
    </source>
</evidence>
<dbReference type="EMBL" id="CP015005">
    <property type="protein sequence ID" value="AMS39323.1"/>
    <property type="molecule type" value="Genomic_DNA"/>
</dbReference>
<evidence type="ECO:0000256" key="3">
    <source>
        <dbReference type="ARBA" id="ARBA00022676"/>
    </source>
</evidence>
<evidence type="ECO:0000256" key="7">
    <source>
        <dbReference type="ARBA" id="ARBA00022984"/>
    </source>
</evidence>
<dbReference type="KEGG" id="aak:AA2016_0384"/>
<dbReference type="SUPFAM" id="SSF141523">
    <property type="entry name" value="L,D-transpeptidase catalytic domain-like"/>
    <property type="match status" value="1"/>
</dbReference>
<protein>
    <submittedName>
        <fullName evidence="12">Lipoprotein-anchoring transpeptidase ErfK/SrfK</fullName>
    </submittedName>
</protein>
<dbReference type="CDD" id="cd16913">
    <property type="entry name" value="YkuD_like"/>
    <property type="match status" value="1"/>
</dbReference>
<evidence type="ECO:0000256" key="6">
    <source>
        <dbReference type="ARBA" id="ARBA00022960"/>
    </source>
</evidence>
<dbReference type="EMBL" id="JACICB010000038">
    <property type="protein sequence ID" value="MBB3709935.1"/>
    <property type="molecule type" value="Genomic_DNA"/>
</dbReference>
<keyword evidence="14" id="KW-1185">Reference proteome</keyword>
<dbReference type="Gene3D" id="2.40.440.10">
    <property type="entry name" value="L,D-transpeptidase catalytic domain-like"/>
    <property type="match status" value="1"/>
</dbReference>
<dbReference type="GO" id="GO:0005576">
    <property type="term" value="C:extracellular region"/>
    <property type="evidence" value="ECO:0007669"/>
    <property type="project" value="TreeGrafter"/>
</dbReference>
<evidence type="ECO:0000313" key="14">
    <source>
        <dbReference type="Proteomes" id="UP000577697"/>
    </source>
</evidence>
<dbReference type="RefSeq" id="WP_157096956.1">
    <property type="nucleotide sequence ID" value="NZ_CP015005.1"/>
</dbReference>
<keyword evidence="4" id="KW-0808">Transferase</keyword>
<comment type="similarity">
    <text evidence="2">Belongs to the YkuD family.</text>
</comment>
<dbReference type="PANTHER" id="PTHR30582">
    <property type="entry name" value="L,D-TRANSPEPTIDASE"/>
    <property type="match status" value="1"/>
</dbReference>
<feature type="domain" description="L,D-TPase catalytic" evidence="10">
    <location>
        <begin position="56"/>
        <end position="189"/>
    </location>
</feature>
<evidence type="ECO:0000256" key="9">
    <source>
        <dbReference type="PROSITE-ProRule" id="PRU01373"/>
    </source>
</evidence>
<dbReference type="GO" id="GO:0008360">
    <property type="term" value="P:regulation of cell shape"/>
    <property type="evidence" value="ECO:0007669"/>
    <property type="project" value="UniProtKB-UniRule"/>
</dbReference>
<dbReference type="Pfam" id="PF03734">
    <property type="entry name" value="YkuD"/>
    <property type="match status" value="1"/>
</dbReference>
<dbReference type="Proteomes" id="UP000577697">
    <property type="component" value="Unassembled WGS sequence"/>
</dbReference>
<evidence type="ECO:0000256" key="5">
    <source>
        <dbReference type="ARBA" id="ARBA00022801"/>
    </source>
</evidence>
<name>A0AAC8YJN4_AMIAI</name>
<keyword evidence="5" id="KW-0378">Hydrolase</keyword>
<comment type="pathway">
    <text evidence="1 9">Cell wall biogenesis; peptidoglycan biosynthesis.</text>
</comment>
<reference evidence="11 13" key="1">
    <citation type="submission" date="2016-03" db="EMBL/GenBank/DDBJ databases">
        <title>Complete genome of Aminobacter aminovorans KCTC 2477.</title>
        <authorList>
            <person name="Kim K.M."/>
        </authorList>
    </citation>
    <scope>NUCLEOTIDE SEQUENCE [LARGE SCALE GENOMIC DNA]</scope>
    <source>
        <strain evidence="11 13">KCTC 2477</strain>
    </source>
</reference>
<evidence type="ECO:0000256" key="2">
    <source>
        <dbReference type="ARBA" id="ARBA00005992"/>
    </source>
</evidence>
<dbReference type="FunFam" id="2.40.440.10:FF:000002">
    <property type="entry name" value="L,D-transpeptidase ErfK/SrfK"/>
    <property type="match status" value="1"/>
</dbReference>
<sequence>MMDDHVVSRRNFLIAGAAGVWALTIGGSPAEAAKVPRSHGPATRRLVGAVTGERPGTILISNSTRTLDVVRNADTVARYTIGIGRDGFTWTGSVMVGQKAEWPQWRPPAEMRQRQSELPDLVPPGPLNPLGARALYLYKNGNDTLFRIHGTNDAATIGGYVTSGCFRMTNADILELYPKTPVGTRVIVSD</sequence>
<dbReference type="PANTHER" id="PTHR30582:SF24">
    <property type="entry name" value="L,D-TRANSPEPTIDASE ERFK_SRFK-RELATED"/>
    <property type="match status" value="1"/>
</dbReference>
<dbReference type="GO" id="GO:0018104">
    <property type="term" value="P:peptidoglycan-protein cross-linking"/>
    <property type="evidence" value="ECO:0007669"/>
    <property type="project" value="TreeGrafter"/>
</dbReference>
<gene>
    <name evidence="11" type="ORF">AA2016_0384</name>
    <name evidence="12" type="ORF">FHS67_006295</name>
</gene>
<keyword evidence="12" id="KW-0449">Lipoprotein</keyword>
<evidence type="ECO:0000256" key="4">
    <source>
        <dbReference type="ARBA" id="ARBA00022679"/>
    </source>
</evidence>
<evidence type="ECO:0000256" key="1">
    <source>
        <dbReference type="ARBA" id="ARBA00004752"/>
    </source>
</evidence>
<dbReference type="InterPro" id="IPR005490">
    <property type="entry name" value="LD_TPept_cat_dom"/>
</dbReference>
<proteinExistence type="inferred from homology"/>
<keyword evidence="7 9" id="KW-0573">Peptidoglycan synthesis</keyword>
<dbReference type="AlphaFoldDB" id="A0AAC8YJN4"/>
<dbReference type="PROSITE" id="PS51318">
    <property type="entry name" value="TAT"/>
    <property type="match status" value="1"/>
</dbReference>
<dbReference type="PROSITE" id="PS52029">
    <property type="entry name" value="LD_TPASE"/>
    <property type="match status" value="1"/>
</dbReference>
<dbReference type="GO" id="GO:0071972">
    <property type="term" value="F:peptidoglycan L,D-transpeptidase activity"/>
    <property type="evidence" value="ECO:0007669"/>
    <property type="project" value="TreeGrafter"/>
</dbReference>
<accession>A0AAC8YJN4</accession>
<dbReference type="InterPro" id="IPR050979">
    <property type="entry name" value="LD-transpeptidase"/>
</dbReference>
<keyword evidence="6 9" id="KW-0133">Cell shape</keyword>
<dbReference type="GO" id="GO:0071555">
    <property type="term" value="P:cell wall organization"/>
    <property type="evidence" value="ECO:0007669"/>
    <property type="project" value="UniProtKB-UniRule"/>
</dbReference>
<keyword evidence="8 9" id="KW-0961">Cell wall biogenesis/degradation</keyword>
<evidence type="ECO:0000256" key="8">
    <source>
        <dbReference type="ARBA" id="ARBA00023316"/>
    </source>
</evidence>
<evidence type="ECO:0000259" key="10">
    <source>
        <dbReference type="PROSITE" id="PS52029"/>
    </source>
</evidence>
<organism evidence="11 13">
    <name type="scientific">Aminobacter aminovorans</name>
    <name type="common">Chelatobacter heintzii</name>
    <dbReference type="NCBI Taxonomy" id="83263"/>
    <lineage>
        <taxon>Bacteria</taxon>
        <taxon>Pseudomonadati</taxon>
        <taxon>Pseudomonadota</taxon>
        <taxon>Alphaproteobacteria</taxon>
        <taxon>Hyphomicrobiales</taxon>
        <taxon>Phyllobacteriaceae</taxon>
        <taxon>Aminobacter</taxon>
    </lineage>
</organism>
<keyword evidence="3" id="KW-0328">Glycosyltransferase</keyword>
<evidence type="ECO:0000313" key="11">
    <source>
        <dbReference type="EMBL" id="AMS39323.1"/>
    </source>
</evidence>
<feature type="active site" description="Nucleophile" evidence="9">
    <location>
        <position position="165"/>
    </location>
</feature>
<reference evidence="12 14" key="2">
    <citation type="submission" date="2020-08" db="EMBL/GenBank/DDBJ databases">
        <title>Genomic Encyclopedia of Type Strains, Phase IV (KMG-IV): sequencing the most valuable type-strain genomes for metagenomic binning, comparative biology and taxonomic classification.</title>
        <authorList>
            <person name="Goeker M."/>
        </authorList>
    </citation>
    <scope>NUCLEOTIDE SEQUENCE [LARGE SCALE GENOMIC DNA]</scope>
    <source>
        <strain evidence="12 14">DSM 10368</strain>
    </source>
</reference>
<feature type="active site" description="Proton donor/acceptor" evidence="9">
    <location>
        <position position="149"/>
    </location>
</feature>
<evidence type="ECO:0000313" key="13">
    <source>
        <dbReference type="Proteomes" id="UP000075755"/>
    </source>
</evidence>
<dbReference type="InterPro" id="IPR006311">
    <property type="entry name" value="TAT_signal"/>
</dbReference>
<dbReference type="InterPro" id="IPR038063">
    <property type="entry name" value="Transpep_catalytic_dom"/>
</dbReference>
<dbReference type="GO" id="GO:0016757">
    <property type="term" value="F:glycosyltransferase activity"/>
    <property type="evidence" value="ECO:0007669"/>
    <property type="project" value="UniProtKB-KW"/>
</dbReference>